<comment type="similarity">
    <text evidence="2 15">Belongs to the IlvD/Edd family.</text>
</comment>
<feature type="domain" description="Dihydroxy-acid/6-phosphogluconate dehydratase N-terminal" evidence="16">
    <location>
        <begin position="37"/>
        <end position="353"/>
    </location>
</feature>
<dbReference type="InterPro" id="IPR000581">
    <property type="entry name" value="ILV_EDD_N"/>
</dbReference>
<dbReference type="InterPro" id="IPR037237">
    <property type="entry name" value="IlvD/EDD_N"/>
</dbReference>
<reference evidence="19" key="1">
    <citation type="submission" date="2016-10" db="EMBL/GenBank/DDBJ databases">
        <authorList>
            <person name="Varghese N."/>
            <person name="Submissions S."/>
        </authorList>
    </citation>
    <scope>NUCLEOTIDE SEQUENCE [LARGE SCALE GENOMIC DNA]</scope>
    <source>
        <strain evidence="19">DSM 16858</strain>
    </source>
</reference>
<dbReference type="SUPFAM" id="SSF143975">
    <property type="entry name" value="IlvD/EDD N-terminal domain-like"/>
    <property type="match status" value="1"/>
</dbReference>
<name>A0A1I0KLM5_9BACT</name>
<evidence type="ECO:0000256" key="8">
    <source>
        <dbReference type="ARBA" id="ARBA00023014"/>
    </source>
</evidence>
<dbReference type="Pfam" id="PF24877">
    <property type="entry name" value="ILV_EDD_C"/>
    <property type="match status" value="1"/>
</dbReference>
<dbReference type="GO" id="GO:0009097">
    <property type="term" value="P:isoleucine biosynthetic process"/>
    <property type="evidence" value="ECO:0007669"/>
    <property type="project" value="UniProtKB-UniRule"/>
</dbReference>
<keyword evidence="6 15" id="KW-0460">Magnesium</keyword>
<dbReference type="AlphaFoldDB" id="A0A1I0KLM5"/>
<dbReference type="InterPro" id="IPR050165">
    <property type="entry name" value="DHAD_IlvD/Edd"/>
</dbReference>
<comment type="function">
    <text evidence="15">Functions in the biosynthesis of branched-chain amino acids. Catalyzes the dehydration of (2R,3R)-2,3-dihydroxy-3-methylpentanoate (2,3-dihydroxy-3-methylvalerate) into 2-oxo-3-methylpentanoate (2-oxo-3-methylvalerate) and of (2R)-2,3-dihydroxy-3-methylbutanoate (2,3-dihydroxyisovalerate) into 2-oxo-3-methylbutanoate (2-oxoisovalerate), the penultimate precursor to L-isoleucine and L-valine, respectively.</text>
</comment>
<dbReference type="PROSITE" id="PS00887">
    <property type="entry name" value="ILVD_EDD_2"/>
    <property type="match status" value="1"/>
</dbReference>
<evidence type="ECO:0000313" key="18">
    <source>
        <dbReference type="EMBL" id="SEU25933.1"/>
    </source>
</evidence>
<feature type="active site" description="Proton acceptor" evidence="15">
    <location>
        <position position="473"/>
    </location>
</feature>
<evidence type="ECO:0000259" key="17">
    <source>
        <dbReference type="Pfam" id="PF24877"/>
    </source>
</evidence>
<evidence type="ECO:0000256" key="2">
    <source>
        <dbReference type="ARBA" id="ARBA00006486"/>
    </source>
</evidence>
<evidence type="ECO:0000256" key="7">
    <source>
        <dbReference type="ARBA" id="ARBA00023004"/>
    </source>
</evidence>
<dbReference type="InterPro" id="IPR004404">
    <property type="entry name" value="DihydroxyA_deHydtase"/>
</dbReference>
<dbReference type="InterPro" id="IPR020558">
    <property type="entry name" value="DiOHA_6PGluconate_deHydtase_CS"/>
</dbReference>
<dbReference type="HAMAP" id="MF_00012">
    <property type="entry name" value="IlvD"/>
    <property type="match status" value="1"/>
</dbReference>
<feature type="domain" description="Dihydroxy-acid/6-phosphogluconate dehydratase C-terminal" evidence="17">
    <location>
        <begin position="365"/>
        <end position="554"/>
    </location>
</feature>
<dbReference type="SUPFAM" id="SSF52016">
    <property type="entry name" value="LeuD/IlvD-like"/>
    <property type="match status" value="1"/>
</dbReference>
<dbReference type="NCBIfam" id="TIGR00110">
    <property type="entry name" value="ilvD"/>
    <property type="match status" value="1"/>
</dbReference>
<evidence type="ECO:0000256" key="3">
    <source>
        <dbReference type="ARBA" id="ARBA00022605"/>
    </source>
</evidence>
<dbReference type="GO" id="GO:0051537">
    <property type="term" value="F:2 iron, 2 sulfur cluster binding"/>
    <property type="evidence" value="ECO:0007669"/>
    <property type="project" value="UniProtKB-UniRule"/>
</dbReference>
<evidence type="ECO:0000256" key="14">
    <source>
        <dbReference type="ARBA" id="ARBA00029490"/>
    </source>
</evidence>
<comment type="pathway">
    <text evidence="12 15">Amino-acid biosynthesis; L-valine biosynthesis; L-valine from pyruvate: step 3/4.</text>
</comment>
<evidence type="ECO:0000256" key="13">
    <source>
        <dbReference type="ARBA" id="ARBA00029437"/>
    </source>
</evidence>
<accession>A0A1I0KLM5</accession>
<sequence length="566" mass="59369">MSQDPRHNSRTLTEGFDRAPARAMLKAIGFTDEDLAKPLIGVANTWTETMPCNFHLRRLAAQVKEGIRAAGGTPMEFNTISVSDGVTMGTEGMRASLVSREVIADSIELMCRGHMFDAVVALVGCDKTLPGAAMALLRLDMPSLVLYGGPIAPGCYEGRDVTIQDVFEAVGAVAAGKMSPQALAQLENAACPGAGACGGQYTANTMALAIEFLGMAPVGYATIPAEDPRKEAASVAAGQLILRLLQQGARPQQTVTRASFDNAIAAVAATGGSTNAVLHLMAMASELGMPLALQDFDDVSRRTALIADLKPGGRFAAVDMDRAGGVKLLAQRMLEGKFMDGQARTIEGPTWAEHAATATETARQQVIRPLSNPIRATGGLVILRGNLAPEGSVVKMSGYERTHHRGPARVFDREEDAFAAVRDRLIQAGDVVIIRYEGPRGGPGMREMLGVTAALVGQGLGGSVALLTDGRFSGATRGLMVGHVAPEAAAGGPIAAVRDGDLITIDVEARELSVNLTEAQLAERLKDFRPPRPRFTSGVFAKYAALVSSAAEGAVTRPPQLPPTSP</sequence>
<keyword evidence="9 15" id="KW-0456">Lyase</keyword>
<comment type="cofactor">
    <cofactor evidence="15">
        <name>[2Fe-2S] cluster</name>
        <dbReference type="ChEBI" id="CHEBI:190135"/>
    </cofactor>
    <text evidence="15">Binds 1 [2Fe-2S] cluster per subunit. This cluster acts as a Lewis acid cofactor.</text>
</comment>
<feature type="binding site" evidence="15">
    <location>
        <position position="52"/>
    </location>
    <ligand>
        <name>[2Fe-2S] cluster</name>
        <dbReference type="ChEBI" id="CHEBI:190135"/>
    </ligand>
</feature>
<dbReference type="RefSeq" id="WP_093523708.1">
    <property type="nucleotide sequence ID" value="NZ_FOIJ01000012.1"/>
</dbReference>
<comment type="catalytic activity">
    <reaction evidence="11">
        <text>(2R)-2,3-dihydroxy-3-methylbutanoate = 3-methyl-2-oxobutanoate + H2O</text>
        <dbReference type="Rhea" id="RHEA:24809"/>
        <dbReference type="ChEBI" id="CHEBI:11851"/>
        <dbReference type="ChEBI" id="CHEBI:15377"/>
        <dbReference type="ChEBI" id="CHEBI:49072"/>
        <dbReference type="EC" id="4.2.1.9"/>
    </reaction>
    <physiologicalReaction direction="left-to-right" evidence="11">
        <dbReference type="Rhea" id="RHEA:24810"/>
    </physiologicalReaction>
</comment>
<comment type="subunit">
    <text evidence="15">Homodimer.</text>
</comment>
<dbReference type="Gene3D" id="3.50.30.80">
    <property type="entry name" value="IlvD/EDD C-terminal domain-like"/>
    <property type="match status" value="1"/>
</dbReference>
<proteinExistence type="inferred from homology"/>
<dbReference type="UniPathway" id="UPA00049">
    <property type="reaction ID" value="UER00061"/>
</dbReference>
<feature type="binding site" description="via carbamate group" evidence="15">
    <location>
        <position position="127"/>
    </location>
    <ligand>
        <name>Mg(2+)</name>
        <dbReference type="ChEBI" id="CHEBI:18420"/>
    </ligand>
</feature>
<dbReference type="PROSITE" id="PS00886">
    <property type="entry name" value="ILVD_EDD_1"/>
    <property type="match status" value="1"/>
</dbReference>
<dbReference type="InterPro" id="IPR056740">
    <property type="entry name" value="ILV_EDD_C"/>
</dbReference>
<dbReference type="Proteomes" id="UP000199181">
    <property type="component" value="Unassembled WGS sequence"/>
</dbReference>
<evidence type="ECO:0000256" key="5">
    <source>
        <dbReference type="ARBA" id="ARBA00022723"/>
    </source>
</evidence>
<dbReference type="UniPathway" id="UPA00047">
    <property type="reaction ID" value="UER00057"/>
</dbReference>
<evidence type="ECO:0000313" key="19">
    <source>
        <dbReference type="Proteomes" id="UP000199181"/>
    </source>
</evidence>
<keyword evidence="5 15" id="KW-0479">Metal-binding</keyword>
<keyword evidence="3 15" id="KW-0028">Amino-acid biosynthesis</keyword>
<evidence type="ECO:0000256" key="11">
    <source>
        <dbReference type="ARBA" id="ARBA00029304"/>
    </source>
</evidence>
<keyword evidence="7 15" id="KW-0408">Iron</keyword>
<evidence type="ECO:0000256" key="6">
    <source>
        <dbReference type="ARBA" id="ARBA00022842"/>
    </source>
</evidence>
<keyword evidence="19" id="KW-1185">Reference proteome</keyword>
<comment type="catalytic activity">
    <reaction evidence="15">
        <text>(2R,3R)-2,3-dihydroxy-3-methylpentanoate = (S)-3-methyl-2-oxopentanoate + H2O</text>
        <dbReference type="Rhea" id="RHEA:27694"/>
        <dbReference type="ChEBI" id="CHEBI:15377"/>
        <dbReference type="ChEBI" id="CHEBI:35146"/>
        <dbReference type="ChEBI" id="CHEBI:49258"/>
        <dbReference type="EC" id="4.2.1.9"/>
    </reaction>
</comment>
<dbReference type="PANTHER" id="PTHR21000">
    <property type="entry name" value="DIHYDROXY-ACID DEHYDRATASE DAD"/>
    <property type="match status" value="1"/>
</dbReference>
<comment type="pathway">
    <text evidence="13 15">Amino-acid biosynthesis; L-isoleucine biosynthesis; L-isoleucine from 2-oxobutanoate: step 3/4.</text>
</comment>
<evidence type="ECO:0000256" key="15">
    <source>
        <dbReference type="HAMAP-Rule" id="MF_00012"/>
    </source>
</evidence>
<keyword evidence="10 15" id="KW-0100">Branched-chain amino acid biosynthesis</keyword>
<organism evidence="18 19">
    <name type="scientific">Stigmatella erecta</name>
    <dbReference type="NCBI Taxonomy" id="83460"/>
    <lineage>
        <taxon>Bacteria</taxon>
        <taxon>Pseudomonadati</taxon>
        <taxon>Myxococcota</taxon>
        <taxon>Myxococcia</taxon>
        <taxon>Myxococcales</taxon>
        <taxon>Cystobacterineae</taxon>
        <taxon>Archangiaceae</taxon>
        <taxon>Stigmatella</taxon>
    </lineage>
</organism>
<dbReference type="InterPro" id="IPR042096">
    <property type="entry name" value="Dihydro-acid_dehy_C"/>
</dbReference>
<dbReference type="EMBL" id="FOIJ01000012">
    <property type="protein sequence ID" value="SEU25933.1"/>
    <property type="molecule type" value="Genomic_DNA"/>
</dbReference>
<keyword evidence="4 15" id="KW-0001">2Fe-2S</keyword>
<protein>
    <recommendedName>
        <fullName evidence="14 15">Dihydroxy-acid dehydratase</fullName>
        <shortName evidence="15">DAD</shortName>
        <ecNumber evidence="14 15">4.2.1.9</ecNumber>
    </recommendedName>
</protein>
<evidence type="ECO:0000259" key="16">
    <source>
        <dbReference type="Pfam" id="PF00920"/>
    </source>
</evidence>
<gene>
    <name evidence="15" type="primary">ilvD</name>
    <name evidence="18" type="ORF">SAMN05443639_11217</name>
</gene>
<feature type="modified residue" description="N6-carboxylysine" evidence="15">
    <location>
        <position position="127"/>
    </location>
</feature>
<feature type="binding site" evidence="15">
    <location>
        <position position="447"/>
    </location>
    <ligand>
        <name>Mg(2+)</name>
        <dbReference type="ChEBI" id="CHEBI:18420"/>
    </ligand>
</feature>
<keyword evidence="8 15" id="KW-0411">Iron-sulfur</keyword>
<dbReference type="GO" id="GO:0009099">
    <property type="term" value="P:L-valine biosynthetic process"/>
    <property type="evidence" value="ECO:0007669"/>
    <property type="project" value="UniProtKB-UniRule"/>
</dbReference>
<evidence type="ECO:0000256" key="10">
    <source>
        <dbReference type="ARBA" id="ARBA00023304"/>
    </source>
</evidence>
<evidence type="ECO:0000256" key="9">
    <source>
        <dbReference type="ARBA" id="ARBA00023239"/>
    </source>
</evidence>
<feature type="binding site" evidence="15">
    <location>
        <position position="84"/>
    </location>
    <ligand>
        <name>Mg(2+)</name>
        <dbReference type="ChEBI" id="CHEBI:18420"/>
    </ligand>
</feature>
<evidence type="ECO:0000256" key="4">
    <source>
        <dbReference type="ARBA" id="ARBA00022714"/>
    </source>
</evidence>
<feature type="binding site" evidence="15">
    <location>
        <position position="126"/>
    </location>
    <ligand>
        <name>Mg(2+)</name>
        <dbReference type="ChEBI" id="CHEBI:18420"/>
    </ligand>
</feature>
<dbReference type="Pfam" id="PF00920">
    <property type="entry name" value="ILVD_EDD_N"/>
    <property type="match status" value="1"/>
</dbReference>
<dbReference type="EC" id="4.2.1.9" evidence="14 15"/>
<dbReference type="GO" id="GO:0004160">
    <property type="term" value="F:dihydroxy-acid dehydratase activity"/>
    <property type="evidence" value="ECO:0007669"/>
    <property type="project" value="UniProtKB-UniRule"/>
</dbReference>
<dbReference type="GO" id="GO:0000287">
    <property type="term" value="F:magnesium ion binding"/>
    <property type="evidence" value="ECO:0007669"/>
    <property type="project" value="UniProtKB-UniRule"/>
</dbReference>
<comment type="cofactor">
    <cofactor evidence="1 15">
        <name>Mg(2+)</name>
        <dbReference type="ChEBI" id="CHEBI:18420"/>
    </cofactor>
</comment>
<comment type="caution">
    <text evidence="15">Lacks conserved residue(s) required for the propagation of feature annotation.</text>
</comment>
<evidence type="ECO:0000256" key="12">
    <source>
        <dbReference type="ARBA" id="ARBA00029436"/>
    </source>
</evidence>
<dbReference type="NCBIfam" id="NF002068">
    <property type="entry name" value="PRK00911.1"/>
    <property type="match status" value="1"/>
</dbReference>
<dbReference type="FunFam" id="3.50.30.80:FF:000001">
    <property type="entry name" value="Dihydroxy-acid dehydratase"/>
    <property type="match status" value="1"/>
</dbReference>
<dbReference type="PANTHER" id="PTHR21000:SF5">
    <property type="entry name" value="DIHYDROXY-ACID DEHYDRATASE, MITOCHONDRIAL"/>
    <property type="match status" value="1"/>
</dbReference>
<evidence type="ECO:0000256" key="1">
    <source>
        <dbReference type="ARBA" id="ARBA00001946"/>
    </source>
</evidence>